<dbReference type="RefSeq" id="WP_199035120.1">
    <property type="nucleotide sequence ID" value="NZ_JAELXS010000001.1"/>
</dbReference>
<keyword evidence="8" id="KW-1185">Reference proteome</keyword>
<dbReference type="PANTHER" id="PTHR23427:SF2">
    <property type="entry name" value="SURFEIT LOCUS PROTEIN 1"/>
    <property type="match status" value="1"/>
</dbReference>
<name>A0ABS0XKA3_9SPHN</name>
<dbReference type="Proteomes" id="UP000640426">
    <property type="component" value="Unassembled WGS sequence"/>
</dbReference>
<dbReference type="Pfam" id="PF02104">
    <property type="entry name" value="SURF1"/>
    <property type="match status" value="1"/>
</dbReference>
<accession>A0ABS0XKA3</accession>
<dbReference type="PROSITE" id="PS50895">
    <property type="entry name" value="SURF1"/>
    <property type="match status" value="1"/>
</dbReference>
<protein>
    <recommendedName>
        <fullName evidence="6">SURF1-like protein</fullName>
    </recommendedName>
</protein>
<sequence length="219" mass="23288">MLVIALVALGTWQVQRRAWKLDLIARVEARVHGKPVAVSALGGDLRDDEYRRVRLTGRFLPGAPTLVQALTERGAGYWVMVPLATTAGPVVLVNRGFVPTEPAGLGRVVPQGDTSIVGLVRLTEPKGGFLRSNDPAADRWFSRDVAAIAQARGIVAAPYFVDADATPNAGGYPVGGMTVIRFPNNHLVYAITWYALAAMVAGAMVMVVRSGKRSGGQDG</sequence>
<evidence type="ECO:0000256" key="1">
    <source>
        <dbReference type="ARBA" id="ARBA00004370"/>
    </source>
</evidence>
<keyword evidence="4 6" id="KW-1133">Transmembrane helix</keyword>
<dbReference type="EMBL" id="JAELXS010000001">
    <property type="protein sequence ID" value="MBJ6120473.1"/>
    <property type="molecule type" value="Genomic_DNA"/>
</dbReference>
<comment type="similarity">
    <text evidence="2 6">Belongs to the SURF1 family.</text>
</comment>
<evidence type="ECO:0000313" key="7">
    <source>
        <dbReference type="EMBL" id="MBJ6120473.1"/>
    </source>
</evidence>
<dbReference type="PANTHER" id="PTHR23427">
    <property type="entry name" value="SURFEIT LOCUS PROTEIN"/>
    <property type="match status" value="1"/>
</dbReference>
<evidence type="ECO:0000256" key="4">
    <source>
        <dbReference type="ARBA" id="ARBA00022989"/>
    </source>
</evidence>
<evidence type="ECO:0000256" key="3">
    <source>
        <dbReference type="ARBA" id="ARBA00022692"/>
    </source>
</evidence>
<comment type="subcellular location">
    <subcellularLocation>
        <location evidence="6">Cell membrane</location>
        <topology evidence="6">Multi-pass membrane protein</topology>
    </subcellularLocation>
    <subcellularLocation>
        <location evidence="1">Membrane</location>
    </subcellularLocation>
</comment>
<comment type="caution">
    <text evidence="6">Lacks conserved residue(s) required for the propagation of feature annotation.</text>
</comment>
<keyword evidence="5 6" id="KW-0472">Membrane</keyword>
<dbReference type="InterPro" id="IPR002994">
    <property type="entry name" value="Surf1/Shy1"/>
</dbReference>
<evidence type="ECO:0000256" key="5">
    <source>
        <dbReference type="ARBA" id="ARBA00023136"/>
    </source>
</evidence>
<gene>
    <name evidence="7" type="ORF">JAO74_01575</name>
</gene>
<feature type="transmembrane region" description="Helical" evidence="6">
    <location>
        <begin position="187"/>
        <end position="208"/>
    </location>
</feature>
<dbReference type="InterPro" id="IPR045214">
    <property type="entry name" value="Surf1/Surf4"/>
</dbReference>
<evidence type="ECO:0000256" key="2">
    <source>
        <dbReference type="ARBA" id="ARBA00007165"/>
    </source>
</evidence>
<keyword evidence="6" id="KW-1003">Cell membrane</keyword>
<reference evidence="8" key="1">
    <citation type="submission" date="2020-12" db="EMBL/GenBank/DDBJ databases">
        <title>Hymenobacter sp.</title>
        <authorList>
            <person name="Kim M.K."/>
        </authorList>
    </citation>
    <scope>NUCLEOTIDE SEQUENCE [LARGE SCALE GENOMIC DNA]</scope>
    <source>
        <strain evidence="8">BT553</strain>
    </source>
</reference>
<comment type="caution">
    <text evidence="7">The sequence shown here is derived from an EMBL/GenBank/DDBJ whole genome shotgun (WGS) entry which is preliminary data.</text>
</comment>
<organism evidence="7 8">
    <name type="scientific">Sphingomonas mollis</name>
    <dbReference type="NCBI Taxonomy" id="2795726"/>
    <lineage>
        <taxon>Bacteria</taxon>
        <taxon>Pseudomonadati</taxon>
        <taxon>Pseudomonadota</taxon>
        <taxon>Alphaproteobacteria</taxon>
        <taxon>Sphingomonadales</taxon>
        <taxon>Sphingomonadaceae</taxon>
        <taxon>Sphingomonas</taxon>
    </lineage>
</organism>
<evidence type="ECO:0000256" key="6">
    <source>
        <dbReference type="RuleBase" id="RU363076"/>
    </source>
</evidence>
<keyword evidence="3 6" id="KW-0812">Transmembrane</keyword>
<proteinExistence type="inferred from homology"/>
<evidence type="ECO:0000313" key="8">
    <source>
        <dbReference type="Proteomes" id="UP000640426"/>
    </source>
</evidence>
<dbReference type="CDD" id="cd06662">
    <property type="entry name" value="SURF1"/>
    <property type="match status" value="1"/>
</dbReference>